<dbReference type="Proteomes" id="UP000824239">
    <property type="component" value="Unassembled WGS sequence"/>
</dbReference>
<dbReference type="Gene3D" id="3.40.50.1240">
    <property type="entry name" value="Phosphoglycerate mutase-like"/>
    <property type="match status" value="1"/>
</dbReference>
<reference evidence="1" key="1">
    <citation type="submission" date="2020-10" db="EMBL/GenBank/DDBJ databases">
        <authorList>
            <person name="Gilroy R."/>
        </authorList>
    </citation>
    <scope>NUCLEOTIDE SEQUENCE</scope>
    <source>
        <strain evidence="1">ChiBcec15-4380</strain>
    </source>
</reference>
<accession>A0A9D1DFL8</accession>
<dbReference type="InterPro" id="IPR050275">
    <property type="entry name" value="PGM_Phosphatase"/>
</dbReference>
<dbReference type="CDD" id="cd07067">
    <property type="entry name" value="HP_PGM_like"/>
    <property type="match status" value="1"/>
</dbReference>
<dbReference type="GO" id="GO:0005737">
    <property type="term" value="C:cytoplasm"/>
    <property type="evidence" value="ECO:0007669"/>
    <property type="project" value="TreeGrafter"/>
</dbReference>
<evidence type="ECO:0000313" key="1">
    <source>
        <dbReference type="EMBL" id="HIR49873.1"/>
    </source>
</evidence>
<dbReference type="SMART" id="SM00855">
    <property type="entry name" value="PGAM"/>
    <property type="match status" value="1"/>
</dbReference>
<dbReference type="InterPro" id="IPR029033">
    <property type="entry name" value="His_PPase_superfam"/>
</dbReference>
<dbReference type="PANTHER" id="PTHR48100:SF59">
    <property type="entry name" value="ADENOSYLCOBALAMIN_ALPHA-RIBAZOLE PHOSPHATASE"/>
    <property type="match status" value="1"/>
</dbReference>
<proteinExistence type="predicted"/>
<dbReference type="GO" id="GO:0016791">
    <property type="term" value="F:phosphatase activity"/>
    <property type="evidence" value="ECO:0007669"/>
    <property type="project" value="TreeGrafter"/>
</dbReference>
<evidence type="ECO:0000313" key="2">
    <source>
        <dbReference type="Proteomes" id="UP000824239"/>
    </source>
</evidence>
<gene>
    <name evidence="1" type="ORF">IAA53_01070</name>
</gene>
<reference evidence="1" key="2">
    <citation type="journal article" date="2021" name="PeerJ">
        <title>Extensive microbial diversity within the chicken gut microbiome revealed by metagenomics and culture.</title>
        <authorList>
            <person name="Gilroy R."/>
            <person name="Ravi A."/>
            <person name="Getino M."/>
            <person name="Pursley I."/>
            <person name="Horton D.L."/>
            <person name="Alikhan N.F."/>
            <person name="Baker D."/>
            <person name="Gharbi K."/>
            <person name="Hall N."/>
            <person name="Watson M."/>
            <person name="Adriaenssens E.M."/>
            <person name="Foster-Nyarko E."/>
            <person name="Jarju S."/>
            <person name="Secka A."/>
            <person name="Antonio M."/>
            <person name="Oren A."/>
            <person name="Chaudhuri R.R."/>
            <person name="La Ragione R."/>
            <person name="Hildebrand F."/>
            <person name="Pallen M.J."/>
        </authorList>
    </citation>
    <scope>NUCLEOTIDE SEQUENCE</scope>
    <source>
        <strain evidence="1">ChiBcec15-4380</strain>
    </source>
</reference>
<dbReference type="SUPFAM" id="SSF53254">
    <property type="entry name" value="Phosphoglycerate mutase-like"/>
    <property type="match status" value="1"/>
</dbReference>
<organism evidence="1 2">
    <name type="scientific">Candidatus Avoscillospira avicola</name>
    <dbReference type="NCBI Taxonomy" id="2840706"/>
    <lineage>
        <taxon>Bacteria</taxon>
        <taxon>Bacillati</taxon>
        <taxon>Bacillota</taxon>
        <taxon>Clostridia</taxon>
        <taxon>Eubacteriales</taxon>
        <taxon>Oscillospiraceae</taxon>
        <taxon>Oscillospiraceae incertae sedis</taxon>
        <taxon>Candidatus Avoscillospira</taxon>
    </lineage>
</organism>
<dbReference type="Pfam" id="PF00300">
    <property type="entry name" value="His_Phos_1"/>
    <property type="match status" value="1"/>
</dbReference>
<dbReference type="InterPro" id="IPR013078">
    <property type="entry name" value="His_Pase_superF_clade-1"/>
</dbReference>
<sequence length="189" mass="21197">MKQAILLRHGDTAANLARRYCGATDLPLDPASLAAFLAQRPELHYPDPTGYDVLTSGMRRTEETLAAIYGDLPHRAEPAFREINFGVFENHTYEELKDDPAYQAWITGDNDQNVCPGGESGVQMTRRVLAAWASLTRDTLLVSHGGVIAAIMAHLFPDEGKHRWQWQPRPYCGYLLIFDEAGPQYREIP</sequence>
<dbReference type="EMBL" id="DVHE01000007">
    <property type="protein sequence ID" value="HIR49873.1"/>
    <property type="molecule type" value="Genomic_DNA"/>
</dbReference>
<comment type="caution">
    <text evidence="1">The sequence shown here is derived from an EMBL/GenBank/DDBJ whole genome shotgun (WGS) entry which is preliminary data.</text>
</comment>
<protein>
    <submittedName>
        <fullName evidence="1">Histidine phosphatase family protein</fullName>
    </submittedName>
</protein>
<name>A0A9D1DFL8_9FIRM</name>
<dbReference type="PANTHER" id="PTHR48100">
    <property type="entry name" value="BROAD-SPECIFICITY PHOSPHATASE YOR283W-RELATED"/>
    <property type="match status" value="1"/>
</dbReference>
<dbReference type="AlphaFoldDB" id="A0A9D1DFL8"/>